<reference evidence="1 2" key="1">
    <citation type="journal article" date="2018" name="Mol. Plant">
        <title>The genome of Artemisia annua provides insight into the evolution of Asteraceae family and artemisinin biosynthesis.</title>
        <authorList>
            <person name="Shen Q."/>
            <person name="Zhang L."/>
            <person name="Liao Z."/>
            <person name="Wang S."/>
            <person name="Yan T."/>
            <person name="Shi P."/>
            <person name="Liu M."/>
            <person name="Fu X."/>
            <person name="Pan Q."/>
            <person name="Wang Y."/>
            <person name="Lv Z."/>
            <person name="Lu X."/>
            <person name="Zhang F."/>
            <person name="Jiang W."/>
            <person name="Ma Y."/>
            <person name="Chen M."/>
            <person name="Hao X."/>
            <person name="Li L."/>
            <person name="Tang Y."/>
            <person name="Lv G."/>
            <person name="Zhou Y."/>
            <person name="Sun X."/>
            <person name="Brodelius P.E."/>
            <person name="Rose J.K.C."/>
            <person name="Tang K."/>
        </authorList>
    </citation>
    <scope>NUCLEOTIDE SEQUENCE [LARGE SCALE GENOMIC DNA]</scope>
    <source>
        <strain evidence="2">cv. Huhao1</strain>
        <tissue evidence="1">Leaf</tissue>
    </source>
</reference>
<keyword evidence="2" id="KW-1185">Reference proteome</keyword>
<dbReference type="EMBL" id="PKPP01011715">
    <property type="protein sequence ID" value="PWA43651.1"/>
    <property type="molecule type" value="Genomic_DNA"/>
</dbReference>
<sequence length="90" mass="9886">MASVDSSQNDGLKSGDCDINDIFKDLHDPVRNTETLVADFGESAIGRVAKKLGFELGEWWKVVGEREIASEKVKEMQLTPNKMEAAPPPP</sequence>
<evidence type="ECO:0000313" key="1">
    <source>
        <dbReference type="EMBL" id="PWA43651.1"/>
    </source>
</evidence>
<name>A0A2U1L3U2_ARTAN</name>
<protein>
    <submittedName>
        <fullName evidence="1">Glycosyl hydrolase family 100</fullName>
    </submittedName>
</protein>
<accession>A0A2U1L3U2</accession>
<dbReference type="Proteomes" id="UP000245207">
    <property type="component" value="Unassembled WGS sequence"/>
</dbReference>
<organism evidence="1 2">
    <name type="scientific">Artemisia annua</name>
    <name type="common">Sweet wormwood</name>
    <dbReference type="NCBI Taxonomy" id="35608"/>
    <lineage>
        <taxon>Eukaryota</taxon>
        <taxon>Viridiplantae</taxon>
        <taxon>Streptophyta</taxon>
        <taxon>Embryophyta</taxon>
        <taxon>Tracheophyta</taxon>
        <taxon>Spermatophyta</taxon>
        <taxon>Magnoliopsida</taxon>
        <taxon>eudicotyledons</taxon>
        <taxon>Gunneridae</taxon>
        <taxon>Pentapetalae</taxon>
        <taxon>asterids</taxon>
        <taxon>campanulids</taxon>
        <taxon>Asterales</taxon>
        <taxon>Asteraceae</taxon>
        <taxon>Asteroideae</taxon>
        <taxon>Anthemideae</taxon>
        <taxon>Artemisiinae</taxon>
        <taxon>Artemisia</taxon>
    </lineage>
</organism>
<dbReference type="OrthoDB" id="1715749at2759"/>
<dbReference type="AlphaFoldDB" id="A0A2U1L3U2"/>
<evidence type="ECO:0000313" key="2">
    <source>
        <dbReference type="Proteomes" id="UP000245207"/>
    </source>
</evidence>
<dbReference type="GO" id="GO:0016787">
    <property type="term" value="F:hydrolase activity"/>
    <property type="evidence" value="ECO:0007669"/>
    <property type="project" value="UniProtKB-KW"/>
</dbReference>
<proteinExistence type="predicted"/>
<dbReference type="STRING" id="35608.A0A2U1L3U2"/>
<gene>
    <name evidence="1" type="ORF">CTI12_AA534470</name>
</gene>
<comment type="caution">
    <text evidence="1">The sequence shown here is derived from an EMBL/GenBank/DDBJ whole genome shotgun (WGS) entry which is preliminary data.</text>
</comment>
<keyword evidence="1" id="KW-0378">Hydrolase</keyword>